<dbReference type="InterPro" id="IPR000571">
    <property type="entry name" value="Znf_CCCH"/>
</dbReference>
<feature type="region of interest" description="Disordered" evidence="5">
    <location>
        <begin position="292"/>
        <end position="403"/>
    </location>
</feature>
<reference evidence="8 11" key="2">
    <citation type="submission" date="2017-09" db="EMBL/GenBank/DDBJ databases">
        <title>Extensive intraspecific genome diversity in a model arbuscular mycorrhizal fungus.</title>
        <authorList>
            <person name="Chen E.C."/>
            <person name="Morin E."/>
            <person name="Beaudet D."/>
            <person name="Noel J."/>
            <person name="Ndikumana S."/>
            <person name="Charron P."/>
            <person name="St-Onge C."/>
            <person name="Giorgi J."/>
            <person name="Grigoriev I.V."/>
            <person name="Roux C."/>
            <person name="Martin F.M."/>
            <person name="Corradi N."/>
        </authorList>
    </citation>
    <scope>NUCLEOTIDE SEQUENCE [LARGE SCALE GENOMIC DNA]</scope>
    <source>
        <strain evidence="8 11">A5</strain>
    </source>
</reference>
<dbReference type="GO" id="GO:0008270">
    <property type="term" value="F:zinc ion binding"/>
    <property type="evidence" value="ECO:0007669"/>
    <property type="project" value="UniProtKB-KW"/>
</dbReference>
<evidence type="ECO:0000256" key="5">
    <source>
        <dbReference type="SAM" id="MobiDB-lite"/>
    </source>
</evidence>
<keyword evidence="2 4" id="KW-0863">Zinc-finger</keyword>
<dbReference type="Gene3D" id="6.20.400.10">
    <property type="match status" value="1"/>
</dbReference>
<reference evidence="8 11" key="1">
    <citation type="submission" date="2016-04" db="EMBL/GenBank/DDBJ databases">
        <title>Genome analyses suggest a sexual origin of heterokaryosis in a supposedly ancient asexual fungus.</title>
        <authorList>
            <person name="Ropars J."/>
            <person name="Sedzielewska K."/>
            <person name="Noel J."/>
            <person name="Charron P."/>
            <person name="Farinelli L."/>
            <person name="Marton T."/>
            <person name="Kruger M."/>
            <person name="Pelin A."/>
            <person name="Brachmann A."/>
            <person name="Corradi N."/>
        </authorList>
    </citation>
    <scope>NUCLEOTIDE SEQUENCE [LARGE SCALE GENOMIC DNA]</scope>
    <source>
        <strain evidence="8 11">A5</strain>
    </source>
</reference>
<evidence type="ECO:0000313" key="9">
    <source>
        <dbReference type="EMBL" id="PKC74028.1"/>
    </source>
</evidence>
<dbReference type="PROSITE" id="PS50103">
    <property type="entry name" value="ZF_C3H1"/>
    <property type="match status" value="2"/>
</dbReference>
<dbReference type="VEuPathDB" id="FungiDB:FUN_025200"/>
<gene>
    <name evidence="7" type="ORF">CHRIB12_LOCUS3760</name>
    <name evidence="9" type="ORF">RhiirA1_225529</name>
    <name evidence="8" type="ORF">RhiirA5_452685</name>
</gene>
<evidence type="ECO:0000313" key="11">
    <source>
        <dbReference type="Proteomes" id="UP000232722"/>
    </source>
</evidence>
<feature type="compositionally biased region" description="Low complexity" evidence="5">
    <location>
        <begin position="354"/>
        <end position="375"/>
    </location>
</feature>
<sequence>MPPKKNQPSDKTKQKEKQKIIEDKTFGLKNKKKSVKVQQQIKQIQSQVMSAGNRKTMKEKETEKQTIANKKLAEQKKKEELNELFKPVQVQQKVPFGVDPKTVLCQFFKSGQCQKGDKCKFSHDLNVERKSAKIDLYTDSRNEEDDKKTDTMDKWDQEKLEQVVKSKQGNPKTTTDIVCKFFLEAIENQKYGWFWECPNGGKNCKYRHALPPGFVLKSKAQKKAEAEEEDQITIEEFLETERHKLGSNLTPVTLETFTEWKKSRKAKLEAEEELKRSAKEAAFKAGKAQGMSGRDLFTFNPDLVEDYDDDDDDIFDLSGYKQEVEQEEEENSEQALYEQTDEVNKENIEENPYEEGSSSSSNNKTENTTTTLITEDGLEVKEDLFAAEELDDLDDDDDEDEEE</sequence>
<evidence type="ECO:0000256" key="3">
    <source>
        <dbReference type="ARBA" id="ARBA00022833"/>
    </source>
</evidence>
<dbReference type="GO" id="GO:0002181">
    <property type="term" value="P:cytoplasmic translation"/>
    <property type="evidence" value="ECO:0007669"/>
    <property type="project" value="TreeGrafter"/>
</dbReference>
<dbReference type="EMBL" id="LLXJ01000127">
    <property type="protein sequence ID" value="PKC14588.1"/>
    <property type="molecule type" value="Genomic_DNA"/>
</dbReference>
<proteinExistence type="predicted"/>
<evidence type="ECO:0000256" key="2">
    <source>
        <dbReference type="ARBA" id="ARBA00022771"/>
    </source>
</evidence>
<dbReference type="InterPro" id="IPR032378">
    <property type="entry name" value="ZC3H15/TMA46_C"/>
</dbReference>
<evidence type="ECO:0000313" key="8">
    <source>
        <dbReference type="EMBL" id="PKC14588.1"/>
    </source>
</evidence>
<feature type="region of interest" description="Disordered" evidence="5">
    <location>
        <begin position="1"/>
        <end position="24"/>
    </location>
</feature>
<feature type="compositionally biased region" description="Acidic residues" evidence="5">
    <location>
        <begin position="385"/>
        <end position="403"/>
    </location>
</feature>
<dbReference type="OrthoDB" id="278280at2759"/>
<dbReference type="PANTHER" id="PTHR12681">
    <property type="entry name" value="ZINC FINGER-CONTAINING PROTEIN P48ZNF"/>
    <property type="match status" value="1"/>
</dbReference>
<feature type="compositionally biased region" description="Basic and acidic residues" evidence="5">
    <location>
        <begin position="7"/>
        <end position="24"/>
    </location>
</feature>
<feature type="zinc finger region" description="C3H1-type" evidence="4">
    <location>
        <begin position="99"/>
        <end position="126"/>
    </location>
</feature>
<dbReference type="Proteomes" id="UP000232722">
    <property type="component" value="Unassembled WGS sequence"/>
</dbReference>
<dbReference type="InterPro" id="IPR036855">
    <property type="entry name" value="Znf_CCCH_sf"/>
</dbReference>
<evidence type="ECO:0000256" key="1">
    <source>
        <dbReference type="ARBA" id="ARBA00022723"/>
    </source>
</evidence>
<name>A0A2I1DXM0_9GLOM</name>
<dbReference type="Gene3D" id="4.10.1000.10">
    <property type="entry name" value="Zinc finger, CCCH-type"/>
    <property type="match status" value="1"/>
</dbReference>
<evidence type="ECO:0000256" key="4">
    <source>
        <dbReference type="PROSITE-ProRule" id="PRU00723"/>
    </source>
</evidence>
<comment type="caution">
    <text evidence="7">The sequence shown here is derived from an EMBL/GenBank/DDBJ whole genome shotgun (WGS) entry which is preliminary data.</text>
</comment>
<reference evidence="9 10" key="4">
    <citation type="submission" date="2017-10" db="EMBL/GenBank/DDBJ databases">
        <title>Genome analyses suggest a sexual origin of heterokaryosis in a supposedly ancient asexual fungus.</title>
        <authorList>
            <person name="Corradi N."/>
            <person name="Sedzielewska K."/>
            <person name="Noel J."/>
            <person name="Charron P."/>
            <person name="Farinelli L."/>
            <person name="Marton T."/>
            <person name="Kruger M."/>
            <person name="Pelin A."/>
            <person name="Brachmann A."/>
            <person name="Corradi N."/>
        </authorList>
    </citation>
    <scope>NUCLEOTIDE SEQUENCE [LARGE SCALE GENOMIC DNA]</scope>
    <source>
        <strain evidence="9 10">A1</strain>
    </source>
</reference>
<dbReference type="GO" id="GO:0005829">
    <property type="term" value="C:cytosol"/>
    <property type="evidence" value="ECO:0007669"/>
    <property type="project" value="TreeGrafter"/>
</dbReference>
<accession>A0A2I1DXM0</accession>
<reference evidence="7" key="5">
    <citation type="submission" date="2020-05" db="EMBL/GenBank/DDBJ databases">
        <authorList>
            <person name="Rincon C."/>
            <person name="Sanders R I."/>
            <person name="Robbins C."/>
            <person name="Chaturvedi A."/>
        </authorList>
    </citation>
    <scope>NUCLEOTIDE SEQUENCE</scope>
    <source>
        <strain evidence="7">CHB12</strain>
    </source>
</reference>
<keyword evidence="3 4" id="KW-0862">Zinc</keyword>
<evidence type="ECO:0000313" key="10">
    <source>
        <dbReference type="Proteomes" id="UP000232688"/>
    </source>
</evidence>
<dbReference type="EMBL" id="CAGKOT010000005">
    <property type="protein sequence ID" value="CAB5342342.1"/>
    <property type="molecule type" value="Genomic_DNA"/>
</dbReference>
<dbReference type="EMBL" id="LLXH01000066">
    <property type="protein sequence ID" value="PKC74028.1"/>
    <property type="molecule type" value="Genomic_DNA"/>
</dbReference>
<dbReference type="Proteomes" id="UP000684084">
    <property type="component" value="Unassembled WGS sequence"/>
</dbReference>
<feature type="compositionally biased region" description="Acidic residues" evidence="5">
    <location>
        <begin position="303"/>
        <end position="315"/>
    </location>
</feature>
<feature type="region of interest" description="Disordered" evidence="5">
    <location>
        <begin position="46"/>
        <end position="70"/>
    </location>
</feature>
<protein>
    <recommendedName>
        <fullName evidence="6">C3H1-type domain-containing protein</fullName>
    </recommendedName>
</protein>
<keyword evidence="1 4" id="KW-0479">Metal-binding</keyword>
<dbReference type="VEuPathDB" id="FungiDB:RhiirFUN_024578"/>
<dbReference type="VEuPathDB" id="FungiDB:RhiirA1_225529"/>
<dbReference type="AlphaFoldDB" id="A0A2I1DXM0"/>
<feature type="domain" description="C3H1-type" evidence="6">
    <location>
        <begin position="99"/>
        <end position="126"/>
    </location>
</feature>
<dbReference type="PANTHER" id="PTHR12681:SF0">
    <property type="entry name" value="ZINC FINGER CCCH DOMAIN-CONTAINING PROTEIN 15"/>
    <property type="match status" value="1"/>
</dbReference>
<evidence type="ECO:0000313" key="7">
    <source>
        <dbReference type="EMBL" id="CAB5342342.1"/>
    </source>
</evidence>
<evidence type="ECO:0000259" key="6">
    <source>
        <dbReference type="PROSITE" id="PS50103"/>
    </source>
</evidence>
<dbReference type="Pfam" id="PF00642">
    <property type="entry name" value="zf-CCCH"/>
    <property type="match status" value="1"/>
</dbReference>
<reference evidence="9 10" key="3">
    <citation type="submission" date="2017-10" db="EMBL/GenBank/DDBJ databases">
        <title>Extensive intraspecific genome diversity in a model arbuscular mycorrhizal fungus.</title>
        <authorList>
            <person name="Chen E.C.H."/>
            <person name="Morin E."/>
            <person name="Baudet D."/>
            <person name="Noel J."/>
            <person name="Ndikumana S."/>
            <person name="Charron P."/>
            <person name="St-Onge C."/>
            <person name="Giorgi J."/>
            <person name="Grigoriev I.V."/>
            <person name="Roux C."/>
            <person name="Martin F.M."/>
            <person name="Corradi N."/>
        </authorList>
    </citation>
    <scope>NUCLEOTIDE SEQUENCE [LARGE SCALE GENOMIC DNA]</scope>
    <source>
        <strain evidence="9 10">A1</strain>
    </source>
</reference>
<dbReference type="SMART" id="SM00356">
    <property type="entry name" value="ZnF_C3H1"/>
    <property type="match status" value="2"/>
</dbReference>
<feature type="domain" description="C3H1-type" evidence="6">
    <location>
        <begin position="173"/>
        <end position="211"/>
    </location>
</feature>
<feature type="zinc finger region" description="C3H1-type" evidence="4">
    <location>
        <begin position="173"/>
        <end position="211"/>
    </location>
</feature>
<dbReference type="GO" id="GO:0003729">
    <property type="term" value="F:mRNA binding"/>
    <property type="evidence" value="ECO:0007669"/>
    <property type="project" value="TreeGrafter"/>
</dbReference>
<dbReference type="Proteomes" id="UP000232688">
    <property type="component" value="Unassembled WGS sequence"/>
</dbReference>
<dbReference type="Pfam" id="PF16543">
    <property type="entry name" value="DFRP_C"/>
    <property type="match status" value="1"/>
</dbReference>
<organism evidence="7 12">
    <name type="scientific">Rhizophagus irregularis</name>
    <dbReference type="NCBI Taxonomy" id="588596"/>
    <lineage>
        <taxon>Eukaryota</taxon>
        <taxon>Fungi</taxon>
        <taxon>Fungi incertae sedis</taxon>
        <taxon>Mucoromycota</taxon>
        <taxon>Glomeromycotina</taxon>
        <taxon>Glomeromycetes</taxon>
        <taxon>Glomerales</taxon>
        <taxon>Glomeraceae</taxon>
        <taxon>Rhizophagus</taxon>
    </lineage>
</organism>
<evidence type="ECO:0000313" key="12">
    <source>
        <dbReference type="Proteomes" id="UP000684084"/>
    </source>
</evidence>
<dbReference type="SUPFAM" id="SSF90229">
    <property type="entry name" value="CCCH zinc finger"/>
    <property type="match status" value="1"/>
</dbReference>